<evidence type="ECO:0000313" key="2">
    <source>
        <dbReference type="EMBL" id="QHU34564.1"/>
    </source>
</evidence>
<keyword evidence="1" id="KW-1133">Transmembrane helix</keyword>
<protein>
    <submittedName>
        <fullName evidence="2">Uncharacterized protein</fullName>
    </submittedName>
</protein>
<dbReference type="AlphaFoldDB" id="A0A6C0LY95"/>
<name>A0A6C0LY95_9ZZZZ</name>
<dbReference type="EMBL" id="MN740574">
    <property type="protein sequence ID" value="QHU34564.1"/>
    <property type="molecule type" value="Genomic_DNA"/>
</dbReference>
<reference evidence="2" key="1">
    <citation type="journal article" date="2020" name="Nature">
        <title>Giant virus diversity and host interactions through global metagenomics.</title>
        <authorList>
            <person name="Schulz F."/>
            <person name="Roux S."/>
            <person name="Paez-Espino D."/>
            <person name="Jungbluth S."/>
            <person name="Walsh D.A."/>
            <person name="Denef V.J."/>
            <person name="McMahon K.D."/>
            <person name="Konstantinidis K.T."/>
            <person name="Eloe-Fadrosh E.A."/>
            <person name="Kyrpides N.C."/>
            <person name="Woyke T."/>
        </authorList>
    </citation>
    <scope>NUCLEOTIDE SEQUENCE</scope>
    <source>
        <strain evidence="2">GVMAG-S-1016713-169</strain>
    </source>
</reference>
<sequence>MNHDIGQIKLELITERINNKTETYYNGADRNKFFLNKITGNIPVNNISNKSAYKVLEIINPQPDSVGVLSYSLFGDSASKRFRPGLIEPLLYNSKEMKTELPGWSSRIYIAKNISDDIKNELVEAGYELYVMNVPTKDEGYVWRFMPASENKPFVSHDADMRFSNWMNETSIGTVVKNWLKTDKPFLRRILVSHMHSFFNITPILAGMWGSRPQKNKYNSLTDIKETLEKYDFEGFGMDEVFLTREIWPKMKEHGYYSSSGWKTSLILLFTIFVFSLLIVVIVVNINKKS</sequence>
<feature type="transmembrane region" description="Helical" evidence="1">
    <location>
        <begin position="190"/>
        <end position="210"/>
    </location>
</feature>
<keyword evidence="1" id="KW-0472">Membrane</keyword>
<evidence type="ECO:0000256" key="1">
    <source>
        <dbReference type="SAM" id="Phobius"/>
    </source>
</evidence>
<keyword evidence="1" id="KW-0812">Transmembrane</keyword>
<proteinExistence type="predicted"/>
<organism evidence="2">
    <name type="scientific">viral metagenome</name>
    <dbReference type="NCBI Taxonomy" id="1070528"/>
    <lineage>
        <taxon>unclassified sequences</taxon>
        <taxon>metagenomes</taxon>
        <taxon>organismal metagenomes</taxon>
    </lineage>
</organism>
<feature type="transmembrane region" description="Helical" evidence="1">
    <location>
        <begin position="266"/>
        <end position="286"/>
    </location>
</feature>
<accession>A0A6C0LY95</accession>